<feature type="chain" id="PRO_5026270748" description="RxLR effector protein" evidence="2">
    <location>
        <begin position="19"/>
        <end position="78"/>
    </location>
</feature>
<evidence type="ECO:0000256" key="1">
    <source>
        <dbReference type="SAM" id="MobiDB-lite"/>
    </source>
</evidence>
<dbReference type="Proteomes" id="UP000476176">
    <property type="component" value="Unassembled WGS sequence"/>
</dbReference>
<protein>
    <recommendedName>
        <fullName evidence="5">RxLR effector protein</fullName>
    </recommendedName>
</protein>
<evidence type="ECO:0000256" key="2">
    <source>
        <dbReference type="SAM" id="SignalP"/>
    </source>
</evidence>
<proteinExistence type="predicted"/>
<name>A0A6G0PK43_9STRA</name>
<sequence length="78" mass="8778">MALPLTLIVLLRGYAVFGAQRSVRRYTPQNCNNTLDKIMQPCRYMAAMNGEPQLAPRNRGRGSRSTQQIVPTDPTRCI</sequence>
<accession>A0A6G0PK43</accession>
<dbReference type="AlphaFoldDB" id="A0A6G0PK43"/>
<gene>
    <name evidence="3" type="ORF">PF004_g3919</name>
</gene>
<evidence type="ECO:0000313" key="4">
    <source>
        <dbReference type="Proteomes" id="UP000476176"/>
    </source>
</evidence>
<dbReference type="EMBL" id="QXGC01000129">
    <property type="protein sequence ID" value="KAE9248302.1"/>
    <property type="molecule type" value="Genomic_DNA"/>
</dbReference>
<evidence type="ECO:0008006" key="5">
    <source>
        <dbReference type="Google" id="ProtNLM"/>
    </source>
</evidence>
<feature type="signal peptide" evidence="2">
    <location>
        <begin position="1"/>
        <end position="18"/>
    </location>
</feature>
<reference evidence="3 4" key="1">
    <citation type="submission" date="2018-09" db="EMBL/GenBank/DDBJ databases">
        <title>Genomic investigation of the strawberry pathogen Phytophthora fragariae indicates pathogenicity is determined by transcriptional variation in three key races.</title>
        <authorList>
            <person name="Adams T.M."/>
            <person name="Armitage A.D."/>
            <person name="Sobczyk M.K."/>
            <person name="Bates H.J."/>
            <person name="Dunwell J.M."/>
            <person name="Nellist C.F."/>
            <person name="Harrison R.J."/>
        </authorList>
    </citation>
    <scope>NUCLEOTIDE SEQUENCE [LARGE SCALE GENOMIC DNA]</scope>
    <source>
        <strain evidence="3 4">BC-23</strain>
    </source>
</reference>
<keyword evidence="2" id="KW-0732">Signal</keyword>
<comment type="caution">
    <text evidence="3">The sequence shown here is derived from an EMBL/GenBank/DDBJ whole genome shotgun (WGS) entry which is preliminary data.</text>
</comment>
<evidence type="ECO:0000313" key="3">
    <source>
        <dbReference type="EMBL" id="KAE9248302.1"/>
    </source>
</evidence>
<organism evidence="3 4">
    <name type="scientific">Phytophthora fragariae</name>
    <dbReference type="NCBI Taxonomy" id="53985"/>
    <lineage>
        <taxon>Eukaryota</taxon>
        <taxon>Sar</taxon>
        <taxon>Stramenopiles</taxon>
        <taxon>Oomycota</taxon>
        <taxon>Peronosporomycetes</taxon>
        <taxon>Peronosporales</taxon>
        <taxon>Peronosporaceae</taxon>
        <taxon>Phytophthora</taxon>
    </lineage>
</organism>
<feature type="region of interest" description="Disordered" evidence="1">
    <location>
        <begin position="54"/>
        <end position="78"/>
    </location>
</feature>